<accession>A0A318P190</accession>
<sequence>MTRILILTDYRGTFYSTARTKHGLCTMDLDKITAYLTRAGLEPEVVRFADLDLSGGLHGVPVLYTSSEDRGLHYKSWIEDLVLALETAGARIIPGYRYLRAHHNKVMMEALRAQLFPSDARRLGTRTFGTYEELATTTLDGPWPKVVKSAYGAGSQFVARAADRQELLRTARTLSRTHDRTEAVRERGRRLLRRDHHAQSLHRQKFLVQALVPGVNGDFKVLRMGERYYTLYRRNRPGDFRASGSGDFDFSDMAGVDPFALLDYAEQISDILGTPLASLDIGYDGAEFHLFEFQCLHFGTVTAENSTGYHVRADGQWRYVEEKCDIEAVFCEAIVGHLRRSGPALPRPLHQAATSTRAATSRPSNY</sequence>
<proteinExistence type="predicted"/>
<gene>
    <name evidence="2" type="ORF">C7C45_02520</name>
</gene>
<comment type="caution">
    <text evidence="2">The sequence shown here is derived from an EMBL/GenBank/DDBJ whole genome shotgun (WGS) entry which is preliminary data.</text>
</comment>
<evidence type="ECO:0000256" key="1">
    <source>
        <dbReference type="SAM" id="MobiDB-lite"/>
    </source>
</evidence>
<name>A0A318P190_9ACTN</name>
<evidence type="ECO:0008006" key="4">
    <source>
        <dbReference type="Google" id="ProtNLM"/>
    </source>
</evidence>
<reference evidence="2 3" key="1">
    <citation type="submission" date="2018-03" db="EMBL/GenBank/DDBJ databases">
        <title>Bioinformatic expansion and discovery of thiopeptide antibiotics.</title>
        <authorList>
            <person name="Schwalen C.J."/>
            <person name="Hudson G.A."/>
            <person name="Mitchell D.A."/>
        </authorList>
    </citation>
    <scope>NUCLEOTIDE SEQUENCE [LARGE SCALE GENOMIC DNA]</scope>
    <source>
        <strain evidence="2 3">NRRL 8041</strain>
    </source>
</reference>
<evidence type="ECO:0000313" key="2">
    <source>
        <dbReference type="EMBL" id="PYC75997.1"/>
    </source>
</evidence>
<feature type="region of interest" description="Disordered" evidence="1">
    <location>
        <begin position="346"/>
        <end position="366"/>
    </location>
</feature>
<evidence type="ECO:0000313" key="3">
    <source>
        <dbReference type="Proteomes" id="UP000248333"/>
    </source>
</evidence>
<protein>
    <recommendedName>
        <fullName evidence="4">ATP-grasp domain-containing protein</fullName>
    </recommendedName>
</protein>
<keyword evidence="3" id="KW-1185">Reference proteome</keyword>
<dbReference type="Proteomes" id="UP000248333">
    <property type="component" value="Unassembled WGS sequence"/>
</dbReference>
<dbReference type="AlphaFoldDB" id="A0A318P190"/>
<dbReference type="EMBL" id="PYBV01000003">
    <property type="protein sequence ID" value="PYC75997.1"/>
    <property type="molecule type" value="Genomic_DNA"/>
</dbReference>
<organism evidence="2 3">
    <name type="scientific">Micromonospora arborensis</name>
    <dbReference type="NCBI Taxonomy" id="2116518"/>
    <lineage>
        <taxon>Bacteria</taxon>
        <taxon>Bacillati</taxon>
        <taxon>Actinomycetota</taxon>
        <taxon>Actinomycetes</taxon>
        <taxon>Micromonosporales</taxon>
        <taxon>Micromonosporaceae</taxon>
        <taxon>Micromonospora</taxon>
    </lineage>
</organism>
<dbReference type="RefSeq" id="WP_110561986.1">
    <property type="nucleotide sequence ID" value="NZ_PYBV01000003.1"/>
</dbReference>
<dbReference type="OrthoDB" id="1704979at2"/>
<dbReference type="SUPFAM" id="SSF56059">
    <property type="entry name" value="Glutathione synthetase ATP-binding domain-like"/>
    <property type="match status" value="1"/>
</dbReference>
<feature type="compositionally biased region" description="Low complexity" evidence="1">
    <location>
        <begin position="352"/>
        <end position="366"/>
    </location>
</feature>